<dbReference type="InterPro" id="IPR009080">
    <property type="entry name" value="tRNAsynth_Ia_anticodon-bd"/>
</dbReference>
<dbReference type="Gene3D" id="3.40.50.620">
    <property type="entry name" value="HUPs"/>
    <property type="match status" value="1"/>
</dbReference>
<keyword evidence="7 10" id="KW-0030">Aminoacyl-tRNA synthetase</keyword>
<dbReference type="InterPro" id="IPR001278">
    <property type="entry name" value="Arg-tRNA-ligase"/>
</dbReference>
<evidence type="ECO:0000256" key="1">
    <source>
        <dbReference type="ARBA" id="ARBA00005594"/>
    </source>
</evidence>
<name>A0ABZ2UBN2_ASHYP</name>
<dbReference type="SUPFAM" id="SSF55190">
    <property type="entry name" value="Arginyl-tRNA synthetase (ArgRS), N-terminal 'additional' domain"/>
    <property type="match status" value="1"/>
</dbReference>
<evidence type="ECO:0000256" key="9">
    <source>
        <dbReference type="NCBIfam" id="TIGR00456"/>
    </source>
</evidence>
<dbReference type="SUPFAM" id="SSF52374">
    <property type="entry name" value="Nucleotidylyl transferase"/>
    <property type="match status" value="1"/>
</dbReference>
<dbReference type="PANTHER" id="PTHR11956">
    <property type="entry name" value="ARGINYL-TRNA SYNTHETASE"/>
    <property type="match status" value="1"/>
</dbReference>
<evidence type="ECO:0000256" key="10">
    <source>
        <dbReference type="RuleBase" id="RU363038"/>
    </source>
</evidence>
<dbReference type="InterPro" id="IPR008909">
    <property type="entry name" value="DALR_anticod-bd"/>
</dbReference>
<comment type="catalytic activity">
    <reaction evidence="8">
        <text>tRNA(Arg) + L-arginine + ATP = L-arginyl-tRNA(Arg) + AMP + diphosphate</text>
        <dbReference type="Rhea" id="RHEA:20301"/>
        <dbReference type="Rhea" id="RHEA-COMP:9658"/>
        <dbReference type="Rhea" id="RHEA-COMP:9673"/>
        <dbReference type="ChEBI" id="CHEBI:30616"/>
        <dbReference type="ChEBI" id="CHEBI:32682"/>
        <dbReference type="ChEBI" id="CHEBI:33019"/>
        <dbReference type="ChEBI" id="CHEBI:78442"/>
        <dbReference type="ChEBI" id="CHEBI:78513"/>
        <dbReference type="ChEBI" id="CHEBI:456215"/>
        <dbReference type="EC" id="6.1.1.19"/>
    </reaction>
</comment>
<dbReference type="SMART" id="SM00836">
    <property type="entry name" value="DALR_1"/>
    <property type="match status" value="1"/>
</dbReference>
<keyword evidence="13" id="KW-1185">Reference proteome</keyword>
<proteinExistence type="inferred from homology"/>
<reference evidence="12" key="1">
    <citation type="submission" date="2024-03" db="EMBL/GenBank/DDBJ databases">
        <title>The Complete Genome of 'Candidatus Phytoplasma fraxini' AshY1 from the Ash Yellows Group.</title>
        <authorList>
            <person name="Boehm J.W."/>
            <person name="Huettel B."/>
            <person name="Schneider B."/>
            <person name="Kube M."/>
        </authorList>
    </citation>
    <scope>NUCLEOTIDE SEQUENCE [LARGE SCALE GENOMIC DNA]</scope>
    <source>
        <strain evidence="12">AshY1</strain>
    </source>
</reference>
<dbReference type="InterPro" id="IPR014729">
    <property type="entry name" value="Rossmann-like_a/b/a_fold"/>
</dbReference>
<dbReference type="SUPFAM" id="SSF47323">
    <property type="entry name" value="Anticodon-binding domain of a subclass of class I aminoacyl-tRNA synthetases"/>
    <property type="match status" value="1"/>
</dbReference>
<evidence type="ECO:0000313" key="12">
    <source>
        <dbReference type="EMBL" id="WYY26172.1"/>
    </source>
</evidence>
<dbReference type="NCBIfam" id="TIGR00456">
    <property type="entry name" value="argS"/>
    <property type="match status" value="1"/>
</dbReference>
<dbReference type="EC" id="6.1.1.19" evidence="2 9"/>
<keyword evidence="5 10" id="KW-0067">ATP-binding</keyword>
<evidence type="ECO:0000256" key="8">
    <source>
        <dbReference type="ARBA" id="ARBA00049339"/>
    </source>
</evidence>
<dbReference type="Pfam" id="PF05746">
    <property type="entry name" value="DALR_1"/>
    <property type="match status" value="1"/>
</dbReference>
<dbReference type="Pfam" id="PF00750">
    <property type="entry name" value="tRNA-synt_1d"/>
    <property type="match status" value="1"/>
</dbReference>
<evidence type="ECO:0000313" key="13">
    <source>
        <dbReference type="Proteomes" id="UP001484199"/>
    </source>
</evidence>
<accession>A0ABZ2UBN2</accession>
<keyword evidence="6 10" id="KW-0648">Protein biosynthesis</keyword>
<evidence type="ECO:0000256" key="5">
    <source>
        <dbReference type="ARBA" id="ARBA00022840"/>
    </source>
</evidence>
<protein>
    <recommendedName>
        <fullName evidence="2 9">Arginine--tRNA ligase</fullName>
        <ecNumber evidence="2 9">6.1.1.19</ecNumber>
    </recommendedName>
</protein>
<evidence type="ECO:0000256" key="2">
    <source>
        <dbReference type="ARBA" id="ARBA00012837"/>
    </source>
</evidence>
<keyword evidence="3 10" id="KW-0436">Ligase</keyword>
<dbReference type="PANTHER" id="PTHR11956:SF5">
    <property type="entry name" value="ARGININE--TRNA LIGASE, CYTOPLASMIC"/>
    <property type="match status" value="1"/>
</dbReference>
<evidence type="ECO:0000259" key="11">
    <source>
        <dbReference type="SMART" id="SM00836"/>
    </source>
</evidence>
<comment type="similarity">
    <text evidence="1 10">Belongs to the class-I aminoacyl-tRNA synthetase family.</text>
</comment>
<organism evidence="12 13">
    <name type="scientific">Ash yellows phytoplasma</name>
    <dbReference type="NCBI Taxonomy" id="35780"/>
    <lineage>
        <taxon>Bacteria</taxon>
        <taxon>Bacillati</taxon>
        <taxon>Mycoplasmatota</taxon>
        <taxon>Mollicutes</taxon>
        <taxon>Acholeplasmatales</taxon>
        <taxon>Acholeplasmataceae</taxon>
        <taxon>Candidatus Phytoplasma</taxon>
        <taxon>16SrVII (Ash yellows group)</taxon>
    </lineage>
</organism>
<evidence type="ECO:0000256" key="3">
    <source>
        <dbReference type="ARBA" id="ARBA00022598"/>
    </source>
</evidence>
<feature type="domain" description="DALR anticodon binding" evidence="11">
    <location>
        <begin position="444"/>
        <end position="563"/>
    </location>
</feature>
<dbReference type="Gene3D" id="3.30.1360.70">
    <property type="entry name" value="Arginyl tRNA synthetase N-terminal domain"/>
    <property type="match status" value="1"/>
</dbReference>
<dbReference type="InterPro" id="IPR035684">
    <property type="entry name" value="ArgRS_core"/>
</dbReference>
<dbReference type="InterPro" id="IPR036695">
    <property type="entry name" value="Arg-tRNA-synth_N_sf"/>
</dbReference>
<gene>
    <name evidence="12" type="ORF">AshY1_00150</name>
</gene>
<evidence type="ECO:0000256" key="7">
    <source>
        <dbReference type="ARBA" id="ARBA00023146"/>
    </source>
</evidence>
<evidence type="ECO:0000256" key="4">
    <source>
        <dbReference type="ARBA" id="ARBA00022741"/>
    </source>
</evidence>
<keyword evidence="4 10" id="KW-0547">Nucleotide-binding</keyword>
<dbReference type="PRINTS" id="PR01038">
    <property type="entry name" value="TRNASYNTHARG"/>
</dbReference>
<dbReference type="EMBL" id="CP146843">
    <property type="protein sequence ID" value="WYY26172.1"/>
    <property type="molecule type" value="Genomic_DNA"/>
</dbReference>
<sequence length="563" mass="66709">MYLQEMKKKIEKVLNDKYLLSIVLQINFKEDKFDFFLPLFKYVSILNKTTLEIFEDFKKTLVQNKEIENIFFQNSFLNIKLNRIYFAQKILLNVVQSGDNYCQREMNQQTVVLDYSSPNIVKNFSIGHLRSTIIGHSLTKVYQKLGFKTISINHLGDWGTQFGKMIVAYRKWVKQENMLKDPISELQRVYVLFHQEALKDETLNEEARKIFYLLENKDKEVTDLWHFFKKISLKEFHKIYDLLGVSFDYYLGESFFHDKVIELLEELKNKNLIILDDEAYIMVLDKDIPPALIKKKNGSTLYLTRDIACALYRYQKFHFEKCLYVVGNEQKLHYKQLQLVIKKMGFNDLKLEHINFGLILFQNTKISTRQSNSFRLIDIIEKAQAEVKNIIKNKKFSQEKIDQISQKIAIGAIVFNDLKNDRHLDIEFNLKTMLKFEGNTGPYLQYTVVRFNSILQQIAFDDNVFIQNNLNVYYKPFHYYVLIRLIDQFDSILDKVQETNMPSILARYLFQLAKHANKFYEKEKIVNVENLKLQYANVLLIKSFVIVLKEGLKILGVPILEQM</sequence>
<dbReference type="RefSeq" id="WP_341266582.1">
    <property type="nucleotide sequence ID" value="NZ_CP146843.1"/>
</dbReference>
<dbReference type="Proteomes" id="UP001484199">
    <property type="component" value="Chromosome"/>
</dbReference>
<evidence type="ECO:0000256" key="6">
    <source>
        <dbReference type="ARBA" id="ARBA00022917"/>
    </source>
</evidence>
<dbReference type="Gene3D" id="1.10.730.10">
    <property type="entry name" value="Isoleucyl-tRNA Synthetase, Domain 1"/>
    <property type="match status" value="1"/>
</dbReference>